<evidence type="ECO:0000256" key="1">
    <source>
        <dbReference type="ARBA" id="ARBA00006517"/>
    </source>
</evidence>
<comment type="catalytic activity">
    <reaction evidence="9">
        <text>ATP + H2O = ADP + phosphate + H(+)</text>
        <dbReference type="Rhea" id="RHEA:13065"/>
        <dbReference type="ChEBI" id="CHEBI:15377"/>
        <dbReference type="ChEBI" id="CHEBI:15378"/>
        <dbReference type="ChEBI" id="CHEBI:30616"/>
        <dbReference type="ChEBI" id="CHEBI:43474"/>
        <dbReference type="ChEBI" id="CHEBI:456216"/>
        <dbReference type="EC" id="3.6.4.13"/>
    </reaction>
</comment>
<evidence type="ECO:0000259" key="13">
    <source>
        <dbReference type="PROSITE" id="PS51194"/>
    </source>
</evidence>
<comment type="caution">
    <text evidence="14">The sequence shown here is derived from an EMBL/GenBank/DDBJ whole genome shotgun (WGS) entry which is preliminary data.</text>
</comment>
<keyword evidence="4 10" id="KW-0378">Hydrolase</keyword>
<dbReference type="SMART" id="SM00490">
    <property type="entry name" value="HELICc"/>
    <property type="match status" value="1"/>
</dbReference>
<keyword evidence="6 10" id="KW-0067">ATP-binding</keyword>
<dbReference type="SMART" id="SM00487">
    <property type="entry name" value="DEXDc"/>
    <property type="match status" value="1"/>
</dbReference>
<dbReference type="InterPro" id="IPR027417">
    <property type="entry name" value="P-loop_NTPase"/>
</dbReference>
<comment type="similarity">
    <text evidence="1">Belongs to the DEAD box helicase family. DDX21/DDX50 subfamily.</text>
</comment>
<evidence type="ECO:0000256" key="2">
    <source>
        <dbReference type="ARBA" id="ARBA00012552"/>
    </source>
</evidence>
<gene>
    <name evidence="14" type="ORF">PPROV_000814100</name>
</gene>
<dbReference type="PROSITE" id="PS51194">
    <property type="entry name" value="HELICASE_CTER"/>
    <property type="match status" value="1"/>
</dbReference>
<dbReference type="EC" id="3.6.4.13" evidence="2"/>
<protein>
    <recommendedName>
        <fullName evidence="2">RNA helicase</fullName>
        <ecNumber evidence="2">3.6.4.13</ecNumber>
    </recommendedName>
</protein>
<feature type="region of interest" description="Disordered" evidence="11">
    <location>
        <begin position="532"/>
        <end position="573"/>
    </location>
</feature>
<evidence type="ECO:0000256" key="4">
    <source>
        <dbReference type="ARBA" id="ARBA00022801"/>
    </source>
</evidence>
<dbReference type="PANTHER" id="PTHR47959:SF15">
    <property type="entry name" value="RNA HELICASE"/>
    <property type="match status" value="1"/>
</dbReference>
<dbReference type="InterPro" id="IPR001650">
    <property type="entry name" value="Helicase_C-like"/>
</dbReference>
<dbReference type="InterPro" id="IPR000629">
    <property type="entry name" value="RNA-helicase_DEAD-box_CS"/>
</dbReference>
<keyword evidence="15" id="KW-1185">Reference proteome</keyword>
<evidence type="ECO:0000256" key="5">
    <source>
        <dbReference type="ARBA" id="ARBA00022806"/>
    </source>
</evidence>
<feature type="region of interest" description="Disordered" evidence="11">
    <location>
        <begin position="43"/>
        <end position="77"/>
    </location>
</feature>
<dbReference type="SUPFAM" id="SSF52540">
    <property type="entry name" value="P-loop containing nucleoside triphosphate hydrolases"/>
    <property type="match status" value="1"/>
</dbReference>
<dbReference type="Pfam" id="PF00270">
    <property type="entry name" value="DEAD"/>
    <property type="match status" value="1"/>
</dbReference>
<evidence type="ECO:0000313" key="15">
    <source>
        <dbReference type="Proteomes" id="UP000660262"/>
    </source>
</evidence>
<dbReference type="OrthoDB" id="360161at2759"/>
<reference evidence="14" key="1">
    <citation type="submission" date="2020-10" db="EMBL/GenBank/DDBJ databases">
        <title>Unveiling of a novel bifunctional photoreceptor, Dualchrome1, isolated from a cosmopolitan green alga.</title>
        <authorList>
            <person name="Suzuki S."/>
            <person name="Kawachi M."/>
        </authorList>
    </citation>
    <scope>NUCLEOTIDE SEQUENCE</scope>
    <source>
        <strain evidence="14">NIES 2893</strain>
    </source>
</reference>
<dbReference type="Pfam" id="PF00271">
    <property type="entry name" value="Helicase_C"/>
    <property type="match status" value="1"/>
</dbReference>
<dbReference type="Gene3D" id="3.40.50.300">
    <property type="entry name" value="P-loop containing nucleotide triphosphate hydrolases"/>
    <property type="match status" value="2"/>
</dbReference>
<dbReference type="GO" id="GO:0016787">
    <property type="term" value="F:hydrolase activity"/>
    <property type="evidence" value="ECO:0007669"/>
    <property type="project" value="UniProtKB-KW"/>
</dbReference>
<evidence type="ECO:0000256" key="10">
    <source>
        <dbReference type="RuleBase" id="RU000492"/>
    </source>
</evidence>
<evidence type="ECO:0000256" key="11">
    <source>
        <dbReference type="SAM" id="MobiDB-lite"/>
    </source>
</evidence>
<evidence type="ECO:0000256" key="9">
    <source>
        <dbReference type="ARBA" id="ARBA00047984"/>
    </source>
</evidence>
<feature type="domain" description="Helicase C-terminal" evidence="13">
    <location>
        <begin position="364"/>
        <end position="533"/>
    </location>
</feature>
<comment type="similarity">
    <text evidence="8">Belongs to the DEAD box helicase family. DDX52/ROK1 subfamily.</text>
</comment>
<accession>A0A830HPJ9</accession>
<dbReference type="PROSITE" id="PS51192">
    <property type="entry name" value="HELICASE_ATP_BIND_1"/>
    <property type="match status" value="1"/>
</dbReference>
<dbReference type="CDD" id="cd18787">
    <property type="entry name" value="SF2_C_DEAD"/>
    <property type="match status" value="1"/>
</dbReference>
<evidence type="ECO:0000256" key="6">
    <source>
        <dbReference type="ARBA" id="ARBA00022840"/>
    </source>
</evidence>
<evidence type="ECO:0000259" key="12">
    <source>
        <dbReference type="PROSITE" id="PS51192"/>
    </source>
</evidence>
<dbReference type="InterPro" id="IPR014001">
    <property type="entry name" value="Helicase_ATP-bd"/>
</dbReference>
<dbReference type="EMBL" id="BNJQ01000024">
    <property type="protein sequence ID" value="GHP09406.1"/>
    <property type="molecule type" value="Genomic_DNA"/>
</dbReference>
<organism evidence="14 15">
    <name type="scientific">Pycnococcus provasolii</name>
    <dbReference type="NCBI Taxonomy" id="41880"/>
    <lineage>
        <taxon>Eukaryota</taxon>
        <taxon>Viridiplantae</taxon>
        <taxon>Chlorophyta</taxon>
        <taxon>Pseudoscourfieldiophyceae</taxon>
        <taxon>Pseudoscourfieldiales</taxon>
        <taxon>Pycnococcaceae</taxon>
        <taxon>Pycnococcus</taxon>
    </lineage>
</organism>
<dbReference type="PROSITE" id="PS00039">
    <property type="entry name" value="DEAD_ATP_HELICASE"/>
    <property type="match status" value="1"/>
</dbReference>
<keyword evidence="3 10" id="KW-0547">Nucleotide-binding</keyword>
<proteinExistence type="inferred from homology"/>
<dbReference type="PANTHER" id="PTHR47959">
    <property type="entry name" value="ATP-DEPENDENT RNA HELICASE RHLE-RELATED"/>
    <property type="match status" value="1"/>
</dbReference>
<dbReference type="AlphaFoldDB" id="A0A830HPJ9"/>
<keyword evidence="5 10" id="KW-0347">Helicase</keyword>
<dbReference type="InterPro" id="IPR050079">
    <property type="entry name" value="DEAD_box_RNA_helicase"/>
</dbReference>
<keyword evidence="7" id="KW-0694">RNA-binding</keyword>
<dbReference type="GO" id="GO:0005524">
    <property type="term" value="F:ATP binding"/>
    <property type="evidence" value="ECO:0007669"/>
    <property type="project" value="UniProtKB-KW"/>
</dbReference>
<feature type="region of interest" description="Disordered" evidence="11">
    <location>
        <begin position="13"/>
        <end position="32"/>
    </location>
</feature>
<feature type="domain" description="Helicase ATP-binding" evidence="12">
    <location>
        <begin position="138"/>
        <end position="311"/>
    </location>
</feature>
<evidence type="ECO:0000256" key="7">
    <source>
        <dbReference type="ARBA" id="ARBA00022884"/>
    </source>
</evidence>
<dbReference type="Proteomes" id="UP000660262">
    <property type="component" value="Unassembled WGS sequence"/>
</dbReference>
<dbReference type="GO" id="GO:0003724">
    <property type="term" value="F:RNA helicase activity"/>
    <property type="evidence" value="ECO:0007669"/>
    <property type="project" value="UniProtKB-EC"/>
</dbReference>
<evidence type="ECO:0000313" key="14">
    <source>
        <dbReference type="EMBL" id="GHP09406.1"/>
    </source>
</evidence>
<dbReference type="InterPro" id="IPR011545">
    <property type="entry name" value="DEAD/DEAH_box_helicase_dom"/>
</dbReference>
<dbReference type="GO" id="GO:0003723">
    <property type="term" value="F:RNA binding"/>
    <property type="evidence" value="ECO:0007669"/>
    <property type="project" value="UniProtKB-KW"/>
</dbReference>
<evidence type="ECO:0000256" key="3">
    <source>
        <dbReference type="ARBA" id="ARBA00022741"/>
    </source>
</evidence>
<sequence>MPAASPSASLFASLLTGGGKTKGSGGNHATRFDRKRFASDVALFEHKTPKPASGSDNDAHAAAAPPSEPPPPTSLDTPEAALLYRKAKRIRVDVDAGAVIPPPAPDLASIDAHMNARVVTALRVGGFANATACQSQCYTLMAAGFDVLCCAPTGSGKTLAFLAPVLSSFVQRREKDSTPCTHAVVLAPSRELAAQTARVLKSLAAGASVKVRVDTGVKDDEKRANASKAVPDFVVCTPDACASRLRKLGKVRALVLDEADRLLLDDGIRAHVQTIVAACTSKHLRMHMFSATIPEKVDAMAREMFRHPARVYVGVRNTPVSHVRQQLVYCGHGGQETGKMIAVKSVLRGKLEDLGGSFGGEDDTTDDRGVRSRRVFPCLIFCRSVARCQALFEQVRALFASLQSGDSAAAARRVVGLHGGMSTSARQDALTRFRSGDAWVLVATDVLSRGVDFAGVRLVVNYDFPSTAADYVHRVGRAGRAPTAAASASAQAPLARAVTLYTADDADALRPCAALIREAGGGAFLPDWLDGGTSASGGGDRKRRRGGGWRVEKDPGANAISGRREVRRRKPKE</sequence>
<dbReference type="GO" id="GO:0005829">
    <property type="term" value="C:cytosol"/>
    <property type="evidence" value="ECO:0007669"/>
    <property type="project" value="TreeGrafter"/>
</dbReference>
<dbReference type="InterPro" id="IPR044742">
    <property type="entry name" value="DEAD/DEAH_RhlB"/>
</dbReference>
<evidence type="ECO:0000256" key="8">
    <source>
        <dbReference type="ARBA" id="ARBA00024355"/>
    </source>
</evidence>
<dbReference type="CDD" id="cd00268">
    <property type="entry name" value="DEADc"/>
    <property type="match status" value="1"/>
</dbReference>
<feature type="compositionally biased region" description="Gly residues" evidence="11">
    <location>
        <begin position="16"/>
        <end position="26"/>
    </location>
</feature>
<name>A0A830HPJ9_9CHLO</name>